<sequence length="52" mass="5571">MGKLQNDSRVDLVLKEVLQMDAQPDSSAVDVAALKADFNALLAKLKAVGLMK</sequence>
<accession>A0AAN2TRS9</accession>
<proteinExistence type="predicted"/>
<comment type="caution">
    <text evidence="1">The sequence shown here is derived from an EMBL/GenBank/DDBJ whole genome shotgun (WGS) entry which is preliminary data.</text>
</comment>
<evidence type="ECO:0000313" key="1">
    <source>
        <dbReference type="EMBL" id="CEG31438.1"/>
    </source>
</evidence>
<reference evidence="1 2" key="1">
    <citation type="journal article" date="2014" name="Genome Announc.">
        <title>Genome Sequence of Bacillus simplex Strain P558, Isolated from a Human Fecal Sample.</title>
        <authorList>
            <person name="Croce O."/>
            <person name="Hugon P."/>
            <person name="Lagier J.C."/>
            <person name="Bibi F."/>
            <person name="Robert C."/>
            <person name="Azhar E.I."/>
            <person name="Raoult D."/>
            <person name="Fournier P.E."/>
        </authorList>
    </citation>
    <scope>NUCLEOTIDE SEQUENCE [LARGE SCALE GENOMIC DNA]</scope>
    <source>
        <strain evidence="1 2">P558</strain>
    </source>
</reference>
<dbReference type="EMBL" id="CCXW01000001">
    <property type="protein sequence ID" value="CEG31438.1"/>
    <property type="molecule type" value="Genomic_DNA"/>
</dbReference>
<protein>
    <submittedName>
        <fullName evidence="1">Phage protein</fullName>
    </submittedName>
</protein>
<organism evidence="1 2">
    <name type="scientific">Peribacillus simplex</name>
    <dbReference type="NCBI Taxonomy" id="1478"/>
    <lineage>
        <taxon>Bacteria</taxon>
        <taxon>Bacillati</taxon>
        <taxon>Bacillota</taxon>
        <taxon>Bacilli</taxon>
        <taxon>Bacillales</taxon>
        <taxon>Bacillaceae</taxon>
        <taxon>Peribacillus</taxon>
    </lineage>
</organism>
<dbReference type="Proteomes" id="UP000182110">
    <property type="component" value="Unassembled WGS sequence"/>
</dbReference>
<dbReference type="Gene3D" id="6.10.140.1630">
    <property type="match status" value="1"/>
</dbReference>
<name>A0AAN2TRS9_9BACI</name>
<evidence type="ECO:0000313" key="2">
    <source>
        <dbReference type="Proteomes" id="UP000182110"/>
    </source>
</evidence>
<dbReference type="AlphaFoldDB" id="A0AAN2TRS9"/>
<keyword evidence="2" id="KW-1185">Reference proteome</keyword>
<gene>
    <name evidence="1" type="ORF">BN1180_01582</name>
</gene>
<dbReference type="RefSeq" id="WP_237766654.1">
    <property type="nucleotide sequence ID" value="NZ_CCXW01000001.1"/>
</dbReference>